<feature type="chain" id="PRO_5003033617" evidence="1">
    <location>
        <begin position="20"/>
        <end position="196"/>
    </location>
</feature>
<dbReference type="STRING" id="504472.Slin_0179"/>
<dbReference type="eggNOG" id="ENOG503265E">
    <property type="taxonomic scope" value="Bacteria"/>
</dbReference>
<evidence type="ECO:0000313" key="3">
    <source>
        <dbReference type="Proteomes" id="UP000002028"/>
    </source>
</evidence>
<dbReference type="KEGG" id="sli:Slin_0179"/>
<sequence>MKNLFALAFLIMLTINSYGQTDPLPSLINLTLRYNIAQSRYEVYGRPTFSAANFNWGSAQVSIVAPAGVPNSAFTVTSVAGGGWDDVSQVYGPSVASAFDFHGIGSPGKKTDLVANQELLLFHFTIPGNTCVAGLRLFINGSDPVATASGMNGGDFTNVIYSINTNQQQTSLYQLNYDNTGTTCTTCNLVAATLSK</sequence>
<dbReference type="AlphaFoldDB" id="D2QCD3"/>
<keyword evidence="3" id="KW-1185">Reference proteome</keyword>
<dbReference type="RefSeq" id="WP_012924796.1">
    <property type="nucleotide sequence ID" value="NC_013730.1"/>
</dbReference>
<reference evidence="2 3" key="1">
    <citation type="journal article" date="2010" name="Stand. Genomic Sci.">
        <title>Complete genome sequence of Spirosoma linguale type strain (1).</title>
        <authorList>
            <person name="Lail K."/>
            <person name="Sikorski J."/>
            <person name="Saunders E."/>
            <person name="Lapidus A."/>
            <person name="Glavina Del Rio T."/>
            <person name="Copeland A."/>
            <person name="Tice H."/>
            <person name="Cheng J.-F."/>
            <person name="Lucas S."/>
            <person name="Nolan M."/>
            <person name="Bruce D."/>
            <person name="Goodwin L."/>
            <person name="Pitluck S."/>
            <person name="Ivanova N."/>
            <person name="Mavromatis K."/>
            <person name="Ovchinnikova G."/>
            <person name="Pati A."/>
            <person name="Chen A."/>
            <person name="Palaniappan K."/>
            <person name="Land M."/>
            <person name="Hauser L."/>
            <person name="Chang Y.-J."/>
            <person name="Jeffries C.D."/>
            <person name="Chain P."/>
            <person name="Brettin T."/>
            <person name="Detter J.C."/>
            <person name="Schuetze A."/>
            <person name="Rohde M."/>
            <person name="Tindall B.J."/>
            <person name="Goeker M."/>
            <person name="Bristow J."/>
            <person name="Eisen J.A."/>
            <person name="Markowitz V."/>
            <person name="Hugenholtz P."/>
            <person name="Kyrpides N.C."/>
            <person name="Klenk H.-P."/>
            <person name="Chen F."/>
        </authorList>
    </citation>
    <scope>NUCLEOTIDE SEQUENCE [LARGE SCALE GENOMIC DNA]</scope>
    <source>
        <strain evidence="3">ATCC 33905 / DSM 74 / LMG 10896 / Claus 1</strain>
    </source>
</reference>
<accession>D2QCD3</accession>
<name>D2QCD3_SPILD</name>
<dbReference type="Proteomes" id="UP000002028">
    <property type="component" value="Chromosome"/>
</dbReference>
<keyword evidence="1" id="KW-0732">Signal</keyword>
<evidence type="ECO:0000313" key="2">
    <source>
        <dbReference type="EMBL" id="ADB36244.1"/>
    </source>
</evidence>
<feature type="signal peptide" evidence="1">
    <location>
        <begin position="1"/>
        <end position="19"/>
    </location>
</feature>
<protein>
    <submittedName>
        <fullName evidence="2">Uncharacterized protein</fullName>
    </submittedName>
</protein>
<evidence type="ECO:0000256" key="1">
    <source>
        <dbReference type="SAM" id="SignalP"/>
    </source>
</evidence>
<dbReference type="EMBL" id="CP001769">
    <property type="protein sequence ID" value="ADB36244.1"/>
    <property type="molecule type" value="Genomic_DNA"/>
</dbReference>
<organism evidence="2 3">
    <name type="scientific">Spirosoma linguale (strain ATCC 33905 / DSM 74 / LMG 10896 / Claus 1)</name>
    <dbReference type="NCBI Taxonomy" id="504472"/>
    <lineage>
        <taxon>Bacteria</taxon>
        <taxon>Pseudomonadati</taxon>
        <taxon>Bacteroidota</taxon>
        <taxon>Cytophagia</taxon>
        <taxon>Cytophagales</taxon>
        <taxon>Cytophagaceae</taxon>
        <taxon>Spirosoma</taxon>
    </lineage>
</organism>
<proteinExistence type="predicted"/>
<gene>
    <name evidence="2" type="ordered locus">Slin_0179</name>
</gene>
<dbReference type="HOGENOM" id="CLU_1432900_0_0_10"/>